<dbReference type="Proteomes" id="UP000000225">
    <property type="component" value="Plasmid 5"/>
</dbReference>
<accession>A4SUB8</accession>
<dbReference type="KEGG" id="asa:ASA_P5G015"/>
<reference evidence="2" key="1">
    <citation type="journal article" date="2008" name="BMC Genomics">
        <title>The genome of Aeromonas salmonicida subsp. salmonicida A449: insights into the evolution of a fish pathogen.</title>
        <authorList>
            <person name="Reith M.E."/>
            <person name="Singh R.K."/>
            <person name="Curtis B."/>
            <person name="Boyd J.M."/>
            <person name="Bouevitch A."/>
            <person name="Kimball J."/>
            <person name="Munholland J."/>
            <person name="Murphy C."/>
            <person name="Sarty D."/>
            <person name="Williams J."/>
            <person name="Nash J.H."/>
            <person name="Johnson S.C."/>
            <person name="Brown L.L."/>
        </authorList>
    </citation>
    <scope>NUCLEOTIDE SEQUENCE [LARGE SCALE GENOMIC DNA]</scope>
    <source>
        <strain evidence="2">A449</strain>
        <plasmid evidence="2">pAsa5</plasmid>
    </source>
</reference>
<name>A4SUB8_AERS4</name>
<evidence type="ECO:0000313" key="1">
    <source>
        <dbReference type="EMBL" id="ABO92490.1"/>
    </source>
</evidence>
<keyword evidence="1" id="KW-0614">Plasmid</keyword>
<dbReference type="HOGENOM" id="CLU_2165594_0_0_6"/>
<dbReference type="AlphaFoldDB" id="A4SUB8"/>
<geneLocation type="plasmid" evidence="2">
    <name>pAsa5</name>
</geneLocation>
<sequence>MAVTTTHGSPDRVTILPMDLALQVAPSIGDSGLAHSHRAAHVPGQQQHPSPAPLARVLFVCGPSAKKAQDKKRAGAARWKTYALAYWMQRTHCEMSVRSLIWSDYPHMAQ</sequence>
<proteinExistence type="predicted"/>
<protein>
    <submittedName>
        <fullName evidence="1">Uncharacterized protein</fullName>
    </submittedName>
</protein>
<evidence type="ECO:0000313" key="2">
    <source>
        <dbReference type="Proteomes" id="UP000000225"/>
    </source>
</evidence>
<organism evidence="1 2">
    <name type="scientific">Aeromonas salmonicida (strain A449)</name>
    <dbReference type="NCBI Taxonomy" id="382245"/>
    <lineage>
        <taxon>Bacteria</taxon>
        <taxon>Pseudomonadati</taxon>
        <taxon>Pseudomonadota</taxon>
        <taxon>Gammaproteobacteria</taxon>
        <taxon>Aeromonadales</taxon>
        <taxon>Aeromonadaceae</taxon>
        <taxon>Aeromonas</taxon>
    </lineage>
</organism>
<dbReference type="EMBL" id="CP000646">
    <property type="protein sequence ID" value="ABO92490.1"/>
    <property type="molecule type" value="Genomic_DNA"/>
</dbReference>
<gene>
    <name evidence="1" type="ordered locus">ASA_P5G015</name>
</gene>